<sequence length="386" mass="41566">MSIGNGMGSDGMTVRSPSSKASSNQRDMEDIELGSGRRLLKAKDSNIVELAPLAGGKGDSSKLVSSPRGPMSPSDKDSGSAMKSLIASTMYSGCSVGMVLVNKSLASSYNHLLEGDLNILLVVFQAVAAVICVEFSKYMGWVEYPQFNFRTAQLWSPVNILFCGMLFTGMASLEHNSVPMVTVFKNITNIMTTIGDCILYGASVEILVIAAFGIMLAGAVMAARNDADVTQTGLFWMLANCVCTSGYVLYLKYATKSVKLSKFGMVFYNNVLCSVFLFPVTLINGEFSTFLQTKALHTVDYAVKNAFAGFVGFFLNFASLNCVAQTGPTTYAMIGSLNKIPIAIFGYVIFDNAISEETWTFISISLLGGILYTIAKLREGKKKSGK</sequence>
<proteinExistence type="predicted"/>
<evidence type="ECO:0000259" key="7">
    <source>
        <dbReference type="Pfam" id="PF03151"/>
    </source>
</evidence>
<comment type="caution">
    <text evidence="8">The sequence shown here is derived from an EMBL/GenBank/DDBJ whole genome shotgun (WGS) entry which is preliminary data.</text>
</comment>
<evidence type="ECO:0000256" key="1">
    <source>
        <dbReference type="ARBA" id="ARBA00004141"/>
    </source>
</evidence>
<feature type="transmembrane region" description="Helical" evidence="6">
    <location>
        <begin position="305"/>
        <end position="324"/>
    </location>
</feature>
<dbReference type="Proteomes" id="UP001516023">
    <property type="component" value="Unassembled WGS sequence"/>
</dbReference>
<evidence type="ECO:0000256" key="4">
    <source>
        <dbReference type="ARBA" id="ARBA00023136"/>
    </source>
</evidence>
<name>A0ABD3QPR7_9STRA</name>
<evidence type="ECO:0000313" key="8">
    <source>
        <dbReference type="EMBL" id="KAL3799770.1"/>
    </source>
</evidence>
<organism evidence="8 9">
    <name type="scientific">Cyclotella cryptica</name>
    <dbReference type="NCBI Taxonomy" id="29204"/>
    <lineage>
        <taxon>Eukaryota</taxon>
        <taxon>Sar</taxon>
        <taxon>Stramenopiles</taxon>
        <taxon>Ochrophyta</taxon>
        <taxon>Bacillariophyta</taxon>
        <taxon>Coscinodiscophyceae</taxon>
        <taxon>Thalassiosirophycidae</taxon>
        <taxon>Stephanodiscales</taxon>
        <taxon>Stephanodiscaceae</taxon>
        <taxon>Cyclotella</taxon>
    </lineage>
</organism>
<keyword evidence="3 6" id="KW-1133">Transmembrane helix</keyword>
<reference evidence="8 9" key="1">
    <citation type="journal article" date="2020" name="G3 (Bethesda)">
        <title>Improved Reference Genome for Cyclotella cryptica CCMP332, a Model for Cell Wall Morphogenesis, Salinity Adaptation, and Lipid Production in Diatoms (Bacillariophyta).</title>
        <authorList>
            <person name="Roberts W.R."/>
            <person name="Downey K.M."/>
            <person name="Ruck E.C."/>
            <person name="Traller J.C."/>
            <person name="Alverson A.J."/>
        </authorList>
    </citation>
    <scope>NUCLEOTIDE SEQUENCE [LARGE SCALE GENOMIC DNA]</scope>
    <source>
        <strain evidence="8 9">CCMP332</strain>
    </source>
</reference>
<evidence type="ECO:0000256" key="3">
    <source>
        <dbReference type="ARBA" id="ARBA00022989"/>
    </source>
</evidence>
<feature type="transmembrane region" description="Helical" evidence="6">
    <location>
        <begin position="117"/>
        <end position="136"/>
    </location>
</feature>
<comment type="subcellular location">
    <subcellularLocation>
        <location evidence="1">Membrane</location>
        <topology evidence="1">Multi-pass membrane protein</topology>
    </subcellularLocation>
</comment>
<feature type="transmembrane region" description="Helical" evidence="6">
    <location>
        <begin position="265"/>
        <end position="285"/>
    </location>
</feature>
<evidence type="ECO:0000256" key="5">
    <source>
        <dbReference type="SAM" id="MobiDB-lite"/>
    </source>
</evidence>
<dbReference type="PANTHER" id="PTHR11132">
    <property type="entry name" value="SOLUTE CARRIER FAMILY 35"/>
    <property type="match status" value="1"/>
</dbReference>
<dbReference type="GO" id="GO:0016020">
    <property type="term" value="C:membrane"/>
    <property type="evidence" value="ECO:0007669"/>
    <property type="project" value="UniProtKB-SubCell"/>
</dbReference>
<feature type="transmembrane region" description="Helical" evidence="6">
    <location>
        <begin position="331"/>
        <end position="350"/>
    </location>
</feature>
<evidence type="ECO:0000256" key="2">
    <source>
        <dbReference type="ARBA" id="ARBA00022692"/>
    </source>
</evidence>
<feature type="transmembrane region" description="Helical" evidence="6">
    <location>
        <begin position="197"/>
        <end position="222"/>
    </location>
</feature>
<evidence type="ECO:0000313" key="9">
    <source>
        <dbReference type="Proteomes" id="UP001516023"/>
    </source>
</evidence>
<feature type="compositionally biased region" description="Polar residues" evidence="5">
    <location>
        <begin position="15"/>
        <end position="25"/>
    </location>
</feature>
<feature type="transmembrane region" description="Helical" evidence="6">
    <location>
        <begin position="156"/>
        <end position="176"/>
    </location>
</feature>
<feature type="transmembrane region" description="Helical" evidence="6">
    <location>
        <begin position="234"/>
        <end position="253"/>
    </location>
</feature>
<dbReference type="AlphaFoldDB" id="A0ABD3QPR7"/>
<feature type="region of interest" description="Disordered" evidence="5">
    <location>
        <begin position="51"/>
        <end position="80"/>
    </location>
</feature>
<accession>A0ABD3QPR7</accession>
<dbReference type="EMBL" id="JABMIG020000036">
    <property type="protein sequence ID" value="KAL3799770.1"/>
    <property type="molecule type" value="Genomic_DNA"/>
</dbReference>
<feature type="transmembrane region" description="Helical" evidence="6">
    <location>
        <begin position="356"/>
        <end position="375"/>
    </location>
</feature>
<feature type="region of interest" description="Disordered" evidence="5">
    <location>
        <begin position="1"/>
        <end position="37"/>
    </location>
</feature>
<keyword evidence="9" id="KW-1185">Reference proteome</keyword>
<feature type="domain" description="Sugar phosphate transporter" evidence="7">
    <location>
        <begin position="116"/>
        <end position="372"/>
    </location>
</feature>
<protein>
    <recommendedName>
        <fullName evidence="7">Sugar phosphate transporter domain-containing protein</fullName>
    </recommendedName>
</protein>
<evidence type="ECO:0000256" key="6">
    <source>
        <dbReference type="SAM" id="Phobius"/>
    </source>
</evidence>
<dbReference type="InterPro" id="IPR004853">
    <property type="entry name" value="Sugar_P_trans_dom"/>
</dbReference>
<keyword evidence="2 6" id="KW-0812">Transmembrane</keyword>
<keyword evidence="4 6" id="KW-0472">Membrane</keyword>
<gene>
    <name evidence="8" type="ORF">HJC23_010420</name>
</gene>
<dbReference type="Pfam" id="PF03151">
    <property type="entry name" value="TPT"/>
    <property type="match status" value="1"/>
</dbReference>
<dbReference type="InterPro" id="IPR050186">
    <property type="entry name" value="TPT_transporter"/>
</dbReference>